<dbReference type="AlphaFoldDB" id="A0A645JH53"/>
<comment type="caution">
    <text evidence="2">The sequence shown here is derived from an EMBL/GenBank/DDBJ whole genome shotgun (WGS) entry which is preliminary data.</text>
</comment>
<feature type="transmembrane region" description="Helical" evidence="1">
    <location>
        <begin position="55"/>
        <end position="75"/>
    </location>
</feature>
<reference evidence="2" key="1">
    <citation type="submission" date="2019-08" db="EMBL/GenBank/DDBJ databases">
        <authorList>
            <person name="Kucharzyk K."/>
            <person name="Murdoch R.W."/>
            <person name="Higgins S."/>
            <person name="Loffler F."/>
        </authorList>
    </citation>
    <scope>NUCLEOTIDE SEQUENCE</scope>
</reference>
<evidence type="ECO:0000256" key="1">
    <source>
        <dbReference type="SAM" id="Phobius"/>
    </source>
</evidence>
<accession>A0A645JH53</accession>
<dbReference type="EMBL" id="VSSQ01141851">
    <property type="protein sequence ID" value="MPN63028.1"/>
    <property type="molecule type" value="Genomic_DNA"/>
</dbReference>
<evidence type="ECO:0000313" key="2">
    <source>
        <dbReference type="EMBL" id="MPN63028.1"/>
    </source>
</evidence>
<organism evidence="2">
    <name type="scientific">bioreactor metagenome</name>
    <dbReference type="NCBI Taxonomy" id="1076179"/>
    <lineage>
        <taxon>unclassified sequences</taxon>
        <taxon>metagenomes</taxon>
        <taxon>ecological metagenomes</taxon>
    </lineage>
</organism>
<keyword evidence="1" id="KW-0472">Membrane</keyword>
<keyword evidence="1" id="KW-0812">Transmembrane</keyword>
<proteinExistence type="predicted"/>
<keyword evidence="1" id="KW-1133">Transmembrane helix</keyword>
<sequence length="120" mass="13647">MKGQIDNRYWQEWVNTLIQCQNDRTLRYALPGIVERLGAMRRIRMEADTLLQKQIGDYVVTVFLLLGSIPVMAFMMPDWYEMLTQTIAGQITLAVVLGAVFATALWIGRLYHPKEGGGKA</sequence>
<name>A0A645JH53_9ZZZZ</name>
<gene>
    <name evidence="2" type="ORF">SDC9_210782</name>
</gene>
<protein>
    <submittedName>
        <fullName evidence="2">Uncharacterized protein</fullName>
    </submittedName>
</protein>
<feature type="transmembrane region" description="Helical" evidence="1">
    <location>
        <begin position="87"/>
        <end position="107"/>
    </location>
</feature>